<keyword evidence="11" id="KW-1185">Reference proteome</keyword>
<feature type="transmembrane region" description="Helical" evidence="9">
    <location>
        <begin position="78"/>
        <end position="96"/>
    </location>
</feature>
<keyword evidence="4" id="KW-0677">Repeat</keyword>
<dbReference type="PANTHER" id="PTHR12226:SF2">
    <property type="entry name" value="MANNOSE-P-DOLICHOL UTILIZATION DEFECT 1 PROTEIN"/>
    <property type="match status" value="1"/>
</dbReference>
<organism evidence="10 11">
    <name type="scientific">Laccaria amethystina LaAM-08-1</name>
    <dbReference type="NCBI Taxonomy" id="1095629"/>
    <lineage>
        <taxon>Eukaryota</taxon>
        <taxon>Fungi</taxon>
        <taxon>Dikarya</taxon>
        <taxon>Basidiomycota</taxon>
        <taxon>Agaricomycotina</taxon>
        <taxon>Agaricomycetes</taxon>
        <taxon>Agaricomycetidae</taxon>
        <taxon>Agaricales</taxon>
        <taxon>Agaricineae</taxon>
        <taxon>Hydnangiaceae</taxon>
        <taxon>Laccaria</taxon>
    </lineage>
</organism>
<feature type="transmembrane region" description="Helical" evidence="9">
    <location>
        <begin position="108"/>
        <end position="127"/>
    </location>
</feature>
<evidence type="ECO:0000256" key="7">
    <source>
        <dbReference type="ARBA" id="ARBA00038475"/>
    </source>
</evidence>
<feature type="region of interest" description="Disordered" evidence="8">
    <location>
        <begin position="270"/>
        <end position="312"/>
    </location>
</feature>
<dbReference type="PANTHER" id="PTHR12226">
    <property type="entry name" value="MANNOSE-P-DOLICHOL UTILIZATION DEFECT 1 LEC35 -RELATED"/>
    <property type="match status" value="1"/>
</dbReference>
<dbReference type="Proteomes" id="UP000054477">
    <property type="component" value="Unassembled WGS sequence"/>
</dbReference>
<evidence type="ECO:0000256" key="9">
    <source>
        <dbReference type="SAM" id="Phobius"/>
    </source>
</evidence>
<feature type="transmembrane region" description="Helical" evidence="9">
    <location>
        <begin position="139"/>
        <end position="156"/>
    </location>
</feature>
<dbReference type="FunFam" id="1.20.1280.290:FF:000006">
    <property type="entry name" value="mannose-P-dolichol utilization defect 1 protein"/>
    <property type="match status" value="1"/>
</dbReference>
<comment type="subcellular location">
    <subcellularLocation>
        <location evidence="1">Membrane</location>
        <topology evidence="1">Multi-pass membrane protein</topology>
    </subcellularLocation>
</comment>
<dbReference type="HOGENOM" id="CLU_053568_0_0_1"/>
<proteinExistence type="inferred from homology"/>
<protein>
    <submittedName>
        <fullName evidence="10">Unplaced genomic scaffold K443scaffold_301, whole genome shotgun sequence</fullName>
    </submittedName>
</protein>
<dbReference type="SMART" id="SM00679">
    <property type="entry name" value="CTNS"/>
    <property type="match status" value="2"/>
</dbReference>
<sequence>MTSITRNLPWFIKDLGISIVGKECYTSLVENLDMGDVQCIKYSLSKVLGIGIVVGGSVMKVPQILLITNARSARGLSFSSYVLETLSYAITLAYSFRNQFPFSTYGENLFLTIQNTVVTLLILAYAPSSLRSDNRAQKITVAIFATIATAFALYVIPSQPLSLLQMSTLPLSLFSKLPQIRQNARSQSTGQLSAVAVVAQVAGCLARLFTTATEVGDALVSAGFALALLLNIVLGAQLYMYWGESDATESYELGKAHGYAKVEKVKEQESPAPAVYEPASWQQQQTPQQRVATPPPKTPSSASGRKWARKVD</sequence>
<evidence type="ECO:0000256" key="3">
    <source>
        <dbReference type="ARBA" id="ARBA00022692"/>
    </source>
</evidence>
<keyword evidence="6 9" id="KW-0472">Membrane</keyword>
<evidence type="ECO:0000256" key="4">
    <source>
        <dbReference type="ARBA" id="ARBA00022737"/>
    </source>
</evidence>
<dbReference type="GO" id="GO:0016020">
    <property type="term" value="C:membrane"/>
    <property type="evidence" value="ECO:0007669"/>
    <property type="project" value="UniProtKB-SubCell"/>
</dbReference>
<evidence type="ECO:0000256" key="2">
    <source>
        <dbReference type="ARBA" id="ARBA00022448"/>
    </source>
</evidence>
<keyword evidence="5 9" id="KW-1133">Transmembrane helix</keyword>
<accession>A0A0C9XBG3</accession>
<keyword evidence="2" id="KW-0813">Transport</keyword>
<evidence type="ECO:0000256" key="6">
    <source>
        <dbReference type="ARBA" id="ARBA00023136"/>
    </source>
</evidence>
<dbReference type="EMBL" id="KN838836">
    <property type="protein sequence ID" value="KIJ93572.1"/>
    <property type="molecule type" value="Genomic_DNA"/>
</dbReference>
<evidence type="ECO:0000256" key="1">
    <source>
        <dbReference type="ARBA" id="ARBA00004141"/>
    </source>
</evidence>
<dbReference type="AlphaFoldDB" id="A0A0C9XBG3"/>
<comment type="similarity">
    <text evidence="7">Belongs to the MPDU1 (TC 2.A.43.3) family.</text>
</comment>
<dbReference type="STRING" id="1095629.A0A0C9XBG3"/>
<dbReference type="InterPro" id="IPR016817">
    <property type="entry name" value="MannP-dilichol_defect-1"/>
</dbReference>
<dbReference type="Pfam" id="PF04193">
    <property type="entry name" value="PQ-loop"/>
    <property type="match status" value="2"/>
</dbReference>
<reference evidence="10 11" key="1">
    <citation type="submission" date="2014-04" db="EMBL/GenBank/DDBJ databases">
        <authorList>
            <consortium name="DOE Joint Genome Institute"/>
            <person name="Kuo A."/>
            <person name="Kohler A."/>
            <person name="Nagy L.G."/>
            <person name="Floudas D."/>
            <person name="Copeland A."/>
            <person name="Barry K.W."/>
            <person name="Cichocki N."/>
            <person name="Veneault-Fourrey C."/>
            <person name="LaButti K."/>
            <person name="Lindquist E.A."/>
            <person name="Lipzen A."/>
            <person name="Lundell T."/>
            <person name="Morin E."/>
            <person name="Murat C."/>
            <person name="Sun H."/>
            <person name="Tunlid A."/>
            <person name="Henrissat B."/>
            <person name="Grigoriev I.V."/>
            <person name="Hibbett D.S."/>
            <person name="Martin F."/>
            <person name="Nordberg H.P."/>
            <person name="Cantor M.N."/>
            <person name="Hua S.X."/>
        </authorList>
    </citation>
    <scope>NUCLEOTIDE SEQUENCE [LARGE SCALE GENOMIC DNA]</scope>
    <source>
        <strain evidence="10 11">LaAM-08-1</strain>
    </source>
</reference>
<gene>
    <name evidence="10" type="ORF">K443DRAFT_395672</name>
</gene>
<keyword evidence="3 9" id="KW-0812">Transmembrane</keyword>
<dbReference type="OrthoDB" id="271506at2759"/>
<evidence type="ECO:0000256" key="8">
    <source>
        <dbReference type="SAM" id="MobiDB-lite"/>
    </source>
</evidence>
<reference evidence="11" key="2">
    <citation type="submission" date="2015-01" db="EMBL/GenBank/DDBJ databases">
        <title>Evolutionary Origins and Diversification of the Mycorrhizal Mutualists.</title>
        <authorList>
            <consortium name="DOE Joint Genome Institute"/>
            <consortium name="Mycorrhizal Genomics Consortium"/>
            <person name="Kohler A."/>
            <person name="Kuo A."/>
            <person name="Nagy L.G."/>
            <person name="Floudas D."/>
            <person name="Copeland A."/>
            <person name="Barry K.W."/>
            <person name="Cichocki N."/>
            <person name="Veneault-Fourrey C."/>
            <person name="LaButti K."/>
            <person name="Lindquist E.A."/>
            <person name="Lipzen A."/>
            <person name="Lundell T."/>
            <person name="Morin E."/>
            <person name="Murat C."/>
            <person name="Riley R."/>
            <person name="Ohm R."/>
            <person name="Sun H."/>
            <person name="Tunlid A."/>
            <person name="Henrissat B."/>
            <person name="Grigoriev I.V."/>
            <person name="Hibbett D.S."/>
            <person name="Martin F."/>
        </authorList>
    </citation>
    <scope>NUCLEOTIDE SEQUENCE [LARGE SCALE GENOMIC DNA]</scope>
    <source>
        <strain evidence="11">LaAM-08-1</strain>
    </source>
</reference>
<dbReference type="InterPro" id="IPR006603">
    <property type="entry name" value="PQ-loop_rpt"/>
</dbReference>
<evidence type="ECO:0000256" key="5">
    <source>
        <dbReference type="ARBA" id="ARBA00022989"/>
    </source>
</evidence>
<name>A0A0C9XBG3_9AGAR</name>
<dbReference type="Gene3D" id="1.20.1280.290">
    <property type="match status" value="2"/>
</dbReference>
<evidence type="ECO:0000313" key="10">
    <source>
        <dbReference type="EMBL" id="KIJ93572.1"/>
    </source>
</evidence>
<feature type="transmembrane region" description="Helical" evidence="9">
    <location>
        <begin position="222"/>
        <end position="242"/>
    </location>
</feature>
<feature type="compositionally biased region" description="Low complexity" evidence="8">
    <location>
        <begin position="282"/>
        <end position="292"/>
    </location>
</feature>
<evidence type="ECO:0000313" key="11">
    <source>
        <dbReference type="Proteomes" id="UP000054477"/>
    </source>
</evidence>